<dbReference type="AlphaFoldDB" id="A0A2P2L2F8"/>
<organism evidence="2">
    <name type="scientific">Rhizophora mucronata</name>
    <name type="common">Asiatic mangrove</name>
    <dbReference type="NCBI Taxonomy" id="61149"/>
    <lineage>
        <taxon>Eukaryota</taxon>
        <taxon>Viridiplantae</taxon>
        <taxon>Streptophyta</taxon>
        <taxon>Embryophyta</taxon>
        <taxon>Tracheophyta</taxon>
        <taxon>Spermatophyta</taxon>
        <taxon>Magnoliopsida</taxon>
        <taxon>eudicotyledons</taxon>
        <taxon>Gunneridae</taxon>
        <taxon>Pentapetalae</taxon>
        <taxon>rosids</taxon>
        <taxon>fabids</taxon>
        <taxon>Malpighiales</taxon>
        <taxon>Rhizophoraceae</taxon>
        <taxon>Rhizophora</taxon>
    </lineage>
</organism>
<protein>
    <submittedName>
        <fullName evidence="2">Uncharacterized protein</fullName>
    </submittedName>
</protein>
<feature type="region of interest" description="Disordered" evidence="1">
    <location>
        <begin position="48"/>
        <end position="69"/>
    </location>
</feature>
<reference evidence="2" key="1">
    <citation type="submission" date="2018-02" db="EMBL/GenBank/DDBJ databases">
        <title>Rhizophora mucronata_Transcriptome.</title>
        <authorList>
            <person name="Meera S.P."/>
            <person name="Sreeshan A."/>
            <person name="Augustine A."/>
        </authorList>
    </citation>
    <scope>NUCLEOTIDE SEQUENCE</scope>
    <source>
        <tissue evidence="2">Leaf</tissue>
    </source>
</reference>
<evidence type="ECO:0000313" key="2">
    <source>
        <dbReference type="EMBL" id="MBX12167.1"/>
    </source>
</evidence>
<dbReference type="EMBL" id="GGEC01031683">
    <property type="protein sequence ID" value="MBX12167.1"/>
    <property type="molecule type" value="Transcribed_RNA"/>
</dbReference>
<accession>A0A2P2L2F8</accession>
<sequence length="90" mass="9994">MSPLSLSRILPPSSNPIRLLPLHRQPILPPPPKTTPLIPSLSISPPGPSIQTSRFPHLPPKSWKNTPESSTWTCLDLEFYSAPTSRLIYC</sequence>
<evidence type="ECO:0000256" key="1">
    <source>
        <dbReference type="SAM" id="MobiDB-lite"/>
    </source>
</evidence>
<proteinExistence type="predicted"/>
<name>A0A2P2L2F8_RHIMU</name>